<comment type="caution">
    <text evidence="6">The sequence shown here is derived from an EMBL/GenBank/DDBJ whole genome shotgun (WGS) entry which is preliminary data.</text>
</comment>
<evidence type="ECO:0000256" key="5">
    <source>
        <dbReference type="SAM" id="Phobius"/>
    </source>
</evidence>
<feature type="transmembrane region" description="Helical" evidence="5">
    <location>
        <begin position="80"/>
        <end position="99"/>
    </location>
</feature>
<reference evidence="6 7" key="1">
    <citation type="submission" date="2018-10" db="EMBL/GenBank/DDBJ databases">
        <title>Draft genome sequence of Weissella viridescens UCO-SMC3.</title>
        <authorList>
            <person name="Garcia-Cancino A."/>
            <person name="Espinoza-Monje M."/>
            <person name="Albarracin L."/>
            <person name="Garcia-Castillo V."/>
            <person name="Campos-Martin J."/>
            <person name="Nakano Y."/>
            <person name="Guitierrez-Zamorano C."/>
            <person name="Ikeda-Ohtsubo W."/>
            <person name="Morita H."/>
            <person name="Kitazawa H."/>
            <person name="Villena J."/>
        </authorList>
    </citation>
    <scope>NUCLEOTIDE SEQUENCE [LARGE SCALE GENOMIC DNA]</scope>
    <source>
        <strain evidence="6 7">UCO-SMC3</strain>
    </source>
</reference>
<keyword evidence="3 5" id="KW-1133">Transmembrane helix</keyword>
<organism evidence="6 7">
    <name type="scientific">Weissella viridescens</name>
    <name type="common">Lactobacillus viridescens</name>
    <dbReference type="NCBI Taxonomy" id="1629"/>
    <lineage>
        <taxon>Bacteria</taxon>
        <taxon>Bacillati</taxon>
        <taxon>Bacillota</taxon>
        <taxon>Bacilli</taxon>
        <taxon>Lactobacillales</taxon>
        <taxon>Lactobacillaceae</taxon>
        <taxon>Weissella</taxon>
    </lineage>
</organism>
<feature type="transmembrane region" description="Helical" evidence="5">
    <location>
        <begin position="6"/>
        <end position="23"/>
    </location>
</feature>
<evidence type="ECO:0000256" key="4">
    <source>
        <dbReference type="ARBA" id="ARBA00023136"/>
    </source>
</evidence>
<proteinExistence type="predicted"/>
<evidence type="ECO:0000256" key="1">
    <source>
        <dbReference type="ARBA" id="ARBA00004141"/>
    </source>
</evidence>
<dbReference type="InterPro" id="IPR003825">
    <property type="entry name" value="Colicin-V_CvpA"/>
</dbReference>
<dbReference type="GO" id="GO:0016020">
    <property type="term" value="C:membrane"/>
    <property type="evidence" value="ECO:0007669"/>
    <property type="project" value="UniProtKB-SubCell"/>
</dbReference>
<dbReference type="PANTHER" id="PTHR37306">
    <property type="entry name" value="COLICIN V PRODUCTION PROTEIN"/>
    <property type="match status" value="1"/>
</dbReference>
<keyword evidence="2 5" id="KW-0812">Transmembrane</keyword>
<evidence type="ECO:0000313" key="7">
    <source>
        <dbReference type="Proteomes" id="UP000275836"/>
    </source>
</evidence>
<gene>
    <name evidence="6" type="ORF">D3P96_07945</name>
</gene>
<dbReference type="Pfam" id="PF02674">
    <property type="entry name" value="Colicin_V"/>
    <property type="match status" value="1"/>
</dbReference>
<accession>A0A3P2RAD8</accession>
<evidence type="ECO:0000256" key="3">
    <source>
        <dbReference type="ARBA" id="ARBA00022989"/>
    </source>
</evidence>
<dbReference type="GO" id="GO:0009403">
    <property type="term" value="P:toxin biosynthetic process"/>
    <property type="evidence" value="ECO:0007669"/>
    <property type="project" value="InterPro"/>
</dbReference>
<dbReference type="AlphaFoldDB" id="A0A3P2RAD8"/>
<dbReference type="EMBL" id="RHGY01000011">
    <property type="protein sequence ID" value="RRG17404.1"/>
    <property type="molecule type" value="Genomic_DNA"/>
</dbReference>
<dbReference type="RefSeq" id="WP_124943815.1">
    <property type="nucleotide sequence ID" value="NZ_RHGY01000011.1"/>
</dbReference>
<comment type="subcellular location">
    <subcellularLocation>
        <location evidence="1">Membrane</location>
        <topology evidence="1">Multi-pass membrane protein</topology>
    </subcellularLocation>
</comment>
<evidence type="ECO:0000313" key="6">
    <source>
        <dbReference type="EMBL" id="RRG17404.1"/>
    </source>
</evidence>
<sequence>MNILTIIVIIALMLAFYRGQMYGLARSVIRFGGRFLVFIIALTYSHELGQWLYANLLKNFNITWLKNSGTGDMISQRAEFLSAGLAFALITMIGFMIVRRIERHVKFVNRIPFLGSLNRIGGGIVYLLLIYLELFFIFVFTQDLPIAWYHNQIAGSSLIQWMIKETPYLSSELYKLWVSQTSGEGN</sequence>
<dbReference type="PANTHER" id="PTHR37306:SF1">
    <property type="entry name" value="COLICIN V PRODUCTION PROTEIN"/>
    <property type="match status" value="1"/>
</dbReference>
<dbReference type="OrthoDB" id="1809613at2"/>
<feature type="transmembrane region" description="Helical" evidence="5">
    <location>
        <begin position="120"/>
        <end position="140"/>
    </location>
</feature>
<evidence type="ECO:0000256" key="2">
    <source>
        <dbReference type="ARBA" id="ARBA00022692"/>
    </source>
</evidence>
<feature type="transmembrane region" description="Helical" evidence="5">
    <location>
        <begin position="35"/>
        <end position="54"/>
    </location>
</feature>
<protein>
    <submittedName>
        <fullName evidence="6">CvpA family protein</fullName>
    </submittedName>
</protein>
<keyword evidence="4 5" id="KW-0472">Membrane</keyword>
<dbReference type="Proteomes" id="UP000275836">
    <property type="component" value="Unassembled WGS sequence"/>
</dbReference>
<name>A0A3P2RAD8_WEIVI</name>